<dbReference type="GO" id="GO:0008616">
    <property type="term" value="P:tRNA queuosine(34) biosynthetic process"/>
    <property type="evidence" value="ECO:0007669"/>
    <property type="project" value="UniProtKB-UniRule"/>
</dbReference>
<evidence type="ECO:0000313" key="12">
    <source>
        <dbReference type="EMBL" id="RCK51727.1"/>
    </source>
</evidence>
<organism evidence="12 13">
    <name type="scientific">Thalassospira profundimaris</name>
    <dbReference type="NCBI Taxonomy" id="502049"/>
    <lineage>
        <taxon>Bacteria</taxon>
        <taxon>Pseudomonadati</taxon>
        <taxon>Pseudomonadota</taxon>
        <taxon>Alphaproteobacteria</taxon>
        <taxon>Rhodospirillales</taxon>
        <taxon>Thalassospiraceae</taxon>
        <taxon>Thalassospira</taxon>
    </lineage>
</organism>
<dbReference type="SUPFAM" id="SSF52402">
    <property type="entry name" value="Adenine nucleotide alpha hydrolases-like"/>
    <property type="match status" value="1"/>
</dbReference>
<keyword evidence="4 11" id="KW-0547">Nucleotide-binding</keyword>
<dbReference type="EMBL" id="JPWH01000005">
    <property type="protein sequence ID" value="RCK51727.1"/>
    <property type="molecule type" value="Genomic_DNA"/>
</dbReference>
<dbReference type="PANTHER" id="PTHR42914">
    <property type="entry name" value="7-CYANO-7-DEAZAGUANINE SYNTHASE"/>
    <property type="match status" value="1"/>
</dbReference>
<evidence type="ECO:0000256" key="3">
    <source>
        <dbReference type="ARBA" id="ARBA00022723"/>
    </source>
</evidence>
<dbReference type="GO" id="GO:0005524">
    <property type="term" value="F:ATP binding"/>
    <property type="evidence" value="ECO:0007669"/>
    <property type="project" value="UniProtKB-UniRule"/>
</dbReference>
<protein>
    <recommendedName>
        <fullName evidence="9 11">7-cyano-7-deazaguanine synthase</fullName>
        <ecNumber evidence="9 11">6.3.4.20</ecNumber>
    </recommendedName>
    <alternativeName>
        <fullName evidence="11">7-cyano-7-carbaguanine synthase</fullName>
    </alternativeName>
    <alternativeName>
        <fullName evidence="11">PreQ(0) synthase</fullName>
    </alternativeName>
    <alternativeName>
        <fullName evidence="11">Queuosine biosynthesis protein QueC</fullName>
    </alternativeName>
</protein>
<dbReference type="InterPro" id="IPR014729">
    <property type="entry name" value="Rossmann-like_a/b/a_fold"/>
</dbReference>
<dbReference type="InterPro" id="IPR018317">
    <property type="entry name" value="QueC"/>
</dbReference>
<feature type="binding site" evidence="11">
    <location>
        <position position="197"/>
    </location>
    <ligand>
        <name>Zn(2+)</name>
        <dbReference type="ChEBI" id="CHEBI:29105"/>
    </ligand>
</feature>
<evidence type="ECO:0000256" key="4">
    <source>
        <dbReference type="ARBA" id="ARBA00022741"/>
    </source>
</evidence>
<dbReference type="Proteomes" id="UP000252517">
    <property type="component" value="Unassembled WGS sequence"/>
</dbReference>
<evidence type="ECO:0000256" key="1">
    <source>
        <dbReference type="ARBA" id="ARBA00005061"/>
    </source>
</evidence>
<comment type="function">
    <text evidence="11">Catalyzes the ATP-dependent conversion of 7-carboxy-7-deazaguanine (CDG) to 7-cyano-7-deazaguanine (preQ(0)).</text>
</comment>
<reference evidence="12 13" key="1">
    <citation type="submission" date="2014-07" db="EMBL/GenBank/DDBJ databases">
        <title>Draft genome sequence of Thalassospira profundimaris S25-3-2.</title>
        <authorList>
            <person name="Lai Q."/>
            <person name="Shao Z."/>
        </authorList>
    </citation>
    <scope>NUCLEOTIDE SEQUENCE [LARGE SCALE GENOMIC DNA]</scope>
    <source>
        <strain evidence="12 13">S25-3-2</strain>
    </source>
</reference>
<keyword evidence="3 11" id="KW-0479">Metal-binding</keyword>
<name>A0A367XDQ2_9PROT</name>
<evidence type="ECO:0000256" key="10">
    <source>
        <dbReference type="ARBA" id="ARBA00047890"/>
    </source>
</evidence>
<sequence>MKTIVVCSGGLDSVTLAHKVAREHSLQGLISFDYGQRHKKELDYAAETARDLGVPHNIVDLKPVGRLLTGSSLTSDDVAVPDGHYAEETMRITVVPNRNAIMMTVAFGAAASAGADAVAAAMHGGDHFIYPDCRPDFVHAFQAMQDHALEGVAHIRLYTPFIHASKADIAAEAGRLGVPVDRTWSCYKGGDVHCGRCGTCVERREALELARVLDPTVYTDREYWKQARAEHAKRKFAERSTHG</sequence>
<dbReference type="GO" id="GO:0016879">
    <property type="term" value="F:ligase activity, forming carbon-nitrogen bonds"/>
    <property type="evidence" value="ECO:0007669"/>
    <property type="project" value="UniProtKB-UniRule"/>
</dbReference>
<proteinExistence type="inferred from homology"/>
<dbReference type="HAMAP" id="MF_01633">
    <property type="entry name" value="QueC"/>
    <property type="match status" value="1"/>
</dbReference>
<comment type="pathway">
    <text evidence="1 11">Purine metabolism; 7-cyano-7-deazaguanine biosynthesis.</text>
</comment>
<keyword evidence="7 11" id="KW-0067">ATP-binding</keyword>
<evidence type="ECO:0000256" key="8">
    <source>
        <dbReference type="ARBA" id="ARBA00037993"/>
    </source>
</evidence>
<accession>A0A367XDQ2</accession>
<comment type="similarity">
    <text evidence="8 11">Belongs to the QueC family.</text>
</comment>
<evidence type="ECO:0000256" key="5">
    <source>
        <dbReference type="ARBA" id="ARBA00022785"/>
    </source>
</evidence>
<dbReference type="EC" id="6.3.4.20" evidence="9 11"/>
<dbReference type="GO" id="GO:0008270">
    <property type="term" value="F:zinc ion binding"/>
    <property type="evidence" value="ECO:0007669"/>
    <property type="project" value="UniProtKB-UniRule"/>
</dbReference>
<dbReference type="UniPathway" id="UPA00391"/>
<dbReference type="Gene3D" id="3.40.50.620">
    <property type="entry name" value="HUPs"/>
    <property type="match status" value="1"/>
</dbReference>
<dbReference type="AlphaFoldDB" id="A0A367XDQ2"/>
<dbReference type="CDD" id="cd01995">
    <property type="entry name" value="QueC-like"/>
    <property type="match status" value="1"/>
</dbReference>
<comment type="caution">
    <text evidence="12">The sequence shown here is derived from an EMBL/GenBank/DDBJ whole genome shotgun (WGS) entry which is preliminary data.</text>
</comment>
<keyword evidence="6 11" id="KW-0862">Zinc</keyword>
<keyword evidence="2 11" id="KW-0436">Ligase</keyword>
<feature type="binding site" evidence="11">
    <location>
        <position position="186"/>
    </location>
    <ligand>
        <name>Zn(2+)</name>
        <dbReference type="ChEBI" id="CHEBI:29105"/>
    </ligand>
</feature>
<comment type="catalytic activity">
    <reaction evidence="10 11">
        <text>7-carboxy-7-carbaguanine + NH4(+) + 2 ATP = 7-cyano-7-carbaguanine + 2 AMP + 2 diphosphate + 2 H(+)</text>
        <dbReference type="Rhea" id="RHEA:27982"/>
        <dbReference type="ChEBI" id="CHEBI:15378"/>
        <dbReference type="ChEBI" id="CHEBI:28938"/>
        <dbReference type="ChEBI" id="CHEBI:30616"/>
        <dbReference type="ChEBI" id="CHEBI:33019"/>
        <dbReference type="ChEBI" id="CHEBI:45075"/>
        <dbReference type="ChEBI" id="CHEBI:61036"/>
        <dbReference type="ChEBI" id="CHEBI:456215"/>
        <dbReference type="EC" id="6.3.4.20"/>
    </reaction>
</comment>
<dbReference type="Pfam" id="PF06508">
    <property type="entry name" value="QueC"/>
    <property type="match status" value="1"/>
</dbReference>
<evidence type="ECO:0000256" key="6">
    <source>
        <dbReference type="ARBA" id="ARBA00022833"/>
    </source>
</evidence>
<evidence type="ECO:0000256" key="7">
    <source>
        <dbReference type="ARBA" id="ARBA00022840"/>
    </source>
</evidence>
<dbReference type="PIRSF" id="PIRSF006293">
    <property type="entry name" value="ExsB"/>
    <property type="match status" value="1"/>
</dbReference>
<dbReference type="PANTHER" id="PTHR42914:SF1">
    <property type="entry name" value="7-CYANO-7-DEAZAGUANINE SYNTHASE"/>
    <property type="match status" value="1"/>
</dbReference>
<dbReference type="RefSeq" id="WP_114087930.1">
    <property type="nucleotide sequence ID" value="NZ_JPWH01000005.1"/>
</dbReference>
<dbReference type="NCBIfam" id="TIGR00364">
    <property type="entry name" value="7-cyano-7-deazaguanine synthase QueC"/>
    <property type="match status" value="1"/>
</dbReference>
<feature type="binding site" evidence="11">
    <location>
        <position position="194"/>
    </location>
    <ligand>
        <name>Zn(2+)</name>
        <dbReference type="ChEBI" id="CHEBI:29105"/>
    </ligand>
</feature>
<evidence type="ECO:0000313" key="13">
    <source>
        <dbReference type="Proteomes" id="UP000252517"/>
    </source>
</evidence>
<feature type="binding site" evidence="11">
    <location>
        <begin position="7"/>
        <end position="17"/>
    </location>
    <ligand>
        <name>ATP</name>
        <dbReference type="ChEBI" id="CHEBI:30616"/>
    </ligand>
</feature>
<evidence type="ECO:0000256" key="2">
    <source>
        <dbReference type="ARBA" id="ARBA00022598"/>
    </source>
</evidence>
<keyword evidence="5 11" id="KW-0671">Queuosine biosynthesis</keyword>
<gene>
    <name evidence="11" type="primary">queC</name>
    <name evidence="12" type="ORF">TH25_08630</name>
</gene>
<dbReference type="OrthoDB" id="9789567at2"/>
<evidence type="ECO:0000256" key="9">
    <source>
        <dbReference type="ARBA" id="ARBA00039149"/>
    </source>
</evidence>
<feature type="binding site" evidence="11">
    <location>
        <position position="200"/>
    </location>
    <ligand>
        <name>Zn(2+)</name>
        <dbReference type="ChEBI" id="CHEBI:29105"/>
    </ligand>
</feature>
<comment type="cofactor">
    <cofactor evidence="11">
        <name>Zn(2+)</name>
        <dbReference type="ChEBI" id="CHEBI:29105"/>
    </cofactor>
    <text evidence="11">Binds 1 zinc ion per subunit.</text>
</comment>
<evidence type="ECO:0000256" key="11">
    <source>
        <dbReference type="HAMAP-Rule" id="MF_01633"/>
    </source>
</evidence>